<protein>
    <recommendedName>
        <fullName evidence="3">Beta-ketoacyl-[acyl-carrier-protein] synthase III C-terminal domain-containing protein</fullName>
    </recommendedName>
</protein>
<evidence type="ECO:0000256" key="2">
    <source>
        <dbReference type="ARBA" id="ARBA00023315"/>
    </source>
</evidence>
<dbReference type="InterPro" id="IPR013747">
    <property type="entry name" value="ACP_syn_III_C"/>
</dbReference>
<keyword evidence="2" id="KW-0012">Acyltransferase</keyword>
<evidence type="ECO:0000313" key="4">
    <source>
        <dbReference type="EMBL" id="GAG44479.1"/>
    </source>
</evidence>
<dbReference type="PANTHER" id="PTHR34069">
    <property type="entry name" value="3-OXOACYL-[ACYL-CARRIER-PROTEIN] SYNTHASE 3"/>
    <property type="match status" value="1"/>
</dbReference>
<feature type="domain" description="Beta-ketoacyl-[acyl-carrier-protein] synthase III C-terminal" evidence="3">
    <location>
        <begin position="46"/>
        <end position="132"/>
    </location>
</feature>
<dbReference type="Pfam" id="PF08541">
    <property type="entry name" value="ACP_syn_III_C"/>
    <property type="match status" value="1"/>
</dbReference>
<keyword evidence="1" id="KW-0808">Transferase</keyword>
<dbReference type="AlphaFoldDB" id="X0XMU9"/>
<reference evidence="4" key="1">
    <citation type="journal article" date="2014" name="Front. Microbiol.">
        <title>High frequency of phylogenetically diverse reductive dehalogenase-homologous genes in deep subseafloor sedimentary metagenomes.</title>
        <authorList>
            <person name="Kawai M."/>
            <person name="Futagami T."/>
            <person name="Toyoda A."/>
            <person name="Takaki Y."/>
            <person name="Nishi S."/>
            <person name="Hori S."/>
            <person name="Arai W."/>
            <person name="Tsubouchi T."/>
            <person name="Morono Y."/>
            <person name="Uchiyama I."/>
            <person name="Ito T."/>
            <person name="Fujiyama A."/>
            <person name="Inagaki F."/>
            <person name="Takami H."/>
        </authorList>
    </citation>
    <scope>NUCLEOTIDE SEQUENCE</scope>
    <source>
        <strain evidence="4">Expedition CK06-06</strain>
    </source>
</reference>
<evidence type="ECO:0000259" key="3">
    <source>
        <dbReference type="Pfam" id="PF08541"/>
    </source>
</evidence>
<organism evidence="4">
    <name type="scientific">marine sediment metagenome</name>
    <dbReference type="NCBI Taxonomy" id="412755"/>
    <lineage>
        <taxon>unclassified sequences</taxon>
        <taxon>metagenomes</taxon>
        <taxon>ecological metagenomes</taxon>
    </lineage>
</organism>
<dbReference type="SUPFAM" id="SSF53901">
    <property type="entry name" value="Thiolase-like"/>
    <property type="match status" value="1"/>
</dbReference>
<comment type="caution">
    <text evidence="4">The sequence shown here is derived from an EMBL/GenBank/DDBJ whole genome shotgun (WGS) entry which is preliminary data.</text>
</comment>
<evidence type="ECO:0000256" key="1">
    <source>
        <dbReference type="ARBA" id="ARBA00022679"/>
    </source>
</evidence>
<dbReference type="PANTHER" id="PTHR34069:SF2">
    <property type="entry name" value="BETA-KETOACYL-[ACYL-CARRIER-PROTEIN] SYNTHASE III"/>
    <property type="match status" value="1"/>
</dbReference>
<dbReference type="GO" id="GO:0016746">
    <property type="term" value="F:acyltransferase activity"/>
    <property type="evidence" value="ECO:0007669"/>
    <property type="project" value="UniProtKB-KW"/>
</dbReference>
<dbReference type="InterPro" id="IPR016039">
    <property type="entry name" value="Thiolase-like"/>
</dbReference>
<accession>X0XMU9</accession>
<dbReference type="EMBL" id="BARS01053986">
    <property type="protein sequence ID" value="GAG44479.1"/>
    <property type="molecule type" value="Genomic_DNA"/>
</dbReference>
<dbReference type="Gene3D" id="3.40.47.10">
    <property type="match status" value="1"/>
</dbReference>
<sequence length="132" mass="14442">LARREAPGYYLDNGECSADPWIRLDGHVLFRFAAESFTRVIRQIISQTGWTTDDTRWVVPHQANARILKAAAKRSGVPFDRFYLNVENVGNTSSASIPLALCELEASLGQGDKVVLCSVGAGLTTAAMSVEW</sequence>
<proteinExistence type="predicted"/>
<dbReference type="GO" id="GO:0044550">
    <property type="term" value="P:secondary metabolite biosynthetic process"/>
    <property type="evidence" value="ECO:0007669"/>
    <property type="project" value="TreeGrafter"/>
</dbReference>
<feature type="non-terminal residue" evidence="4">
    <location>
        <position position="1"/>
    </location>
</feature>
<name>X0XMU9_9ZZZZ</name>
<gene>
    <name evidence="4" type="ORF">S01H1_80006</name>
</gene>